<dbReference type="GO" id="GO:0097550">
    <property type="term" value="C:transcription preinitiation complex"/>
    <property type="evidence" value="ECO:0007669"/>
    <property type="project" value="TreeGrafter"/>
</dbReference>
<dbReference type="PROSITE" id="PS51194">
    <property type="entry name" value="HELICASE_CTER"/>
    <property type="match status" value="1"/>
</dbReference>
<keyword evidence="4" id="KW-0227">DNA damage</keyword>
<comment type="subcellular location">
    <subcellularLocation>
        <location evidence="1">Nucleus</location>
    </subcellularLocation>
</comment>
<gene>
    <name evidence="18" type="ORF">ADEAN_000340600</name>
</gene>
<protein>
    <recommendedName>
        <fullName evidence="13">DNA 3'-5' helicase</fullName>
        <ecNumber evidence="13">5.6.2.4</ecNumber>
    </recommendedName>
</protein>
<evidence type="ECO:0000259" key="17">
    <source>
        <dbReference type="PROSITE" id="PS51194"/>
    </source>
</evidence>
<keyword evidence="3" id="KW-0547">Nucleotide-binding</keyword>
<dbReference type="GO" id="GO:0005675">
    <property type="term" value="C:transcription factor TFIIH holo complex"/>
    <property type="evidence" value="ECO:0007669"/>
    <property type="project" value="TreeGrafter"/>
</dbReference>
<feature type="domain" description="Helicase ATP-binding" evidence="16">
    <location>
        <begin position="223"/>
        <end position="420"/>
    </location>
</feature>
<keyword evidence="10" id="KW-0413">Isomerase</keyword>
<dbReference type="PROSITE" id="PS51192">
    <property type="entry name" value="HELICASE_ATP_BIND_1"/>
    <property type="match status" value="1"/>
</dbReference>
<name>A0A7G2C814_9TRYP</name>
<keyword evidence="7" id="KW-0067">ATP-binding</keyword>
<dbReference type="PANTHER" id="PTHR11274:SF0">
    <property type="entry name" value="GENERAL TRANSCRIPTION AND DNA REPAIR FACTOR IIH HELICASE SUBUNIT XPB"/>
    <property type="match status" value="1"/>
</dbReference>
<dbReference type="SUPFAM" id="SSF52540">
    <property type="entry name" value="P-loop containing nucleoside triphosphate hydrolases"/>
    <property type="match status" value="1"/>
</dbReference>
<accession>A0A7G2C814</accession>
<evidence type="ECO:0000256" key="6">
    <source>
        <dbReference type="ARBA" id="ARBA00022806"/>
    </source>
</evidence>
<proteinExistence type="inferred from homology"/>
<dbReference type="SMART" id="SM00487">
    <property type="entry name" value="DEXDc"/>
    <property type="match status" value="1"/>
</dbReference>
<dbReference type="NCBIfam" id="TIGR00603">
    <property type="entry name" value="rad25"/>
    <property type="match status" value="1"/>
</dbReference>
<evidence type="ECO:0000313" key="18">
    <source>
        <dbReference type="EMBL" id="CAD2215948.1"/>
    </source>
</evidence>
<evidence type="ECO:0000256" key="14">
    <source>
        <dbReference type="ARBA" id="ARBA00048988"/>
    </source>
</evidence>
<dbReference type="EC" id="5.6.2.4" evidence="13"/>
<evidence type="ECO:0000256" key="10">
    <source>
        <dbReference type="ARBA" id="ARBA00023235"/>
    </source>
</evidence>
<comment type="catalytic activity">
    <reaction evidence="14">
        <text>ATP + H2O = ADP + phosphate + H(+)</text>
        <dbReference type="Rhea" id="RHEA:13065"/>
        <dbReference type="ChEBI" id="CHEBI:15377"/>
        <dbReference type="ChEBI" id="CHEBI:15378"/>
        <dbReference type="ChEBI" id="CHEBI:30616"/>
        <dbReference type="ChEBI" id="CHEBI:43474"/>
        <dbReference type="ChEBI" id="CHEBI:456216"/>
        <dbReference type="EC" id="5.6.2.4"/>
    </reaction>
</comment>
<dbReference type="InterPro" id="IPR001161">
    <property type="entry name" value="XPB/Ssl2"/>
</dbReference>
<dbReference type="Proteomes" id="UP000515908">
    <property type="component" value="Chromosome 06"/>
</dbReference>
<organism evidence="18 19">
    <name type="scientific">Angomonas deanei</name>
    <dbReference type="NCBI Taxonomy" id="59799"/>
    <lineage>
        <taxon>Eukaryota</taxon>
        <taxon>Discoba</taxon>
        <taxon>Euglenozoa</taxon>
        <taxon>Kinetoplastea</taxon>
        <taxon>Metakinetoplastina</taxon>
        <taxon>Trypanosomatida</taxon>
        <taxon>Trypanosomatidae</taxon>
        <taxon>Strigomonadinae</taxon>
        <taxon>Angomonas</taxon>
    </lineage>
</organism>
<keyword evidence="19" id="KW-1185">Reference proteome</keyword>
<comment type="similarity">
    <text evidence="2">Belongs to the helicase family. RAD25/XPB subfamily.</text>
</comment>
<dbReference type="GO" id="GO:0000112">
    <property type="term" value="C:nucleotide-excision repair factor 3 complex"/>
    <property type="evidence" value="ECO:0007669"/>
    <property type="project" value="TreeGrafter"/>
</dbReference>
<dbReference type="GO" id="GO:0043138">
    <property type="term" value="F:3'-5' DNA helicase activity"/>
    <property type="evidence" value="ECO:0007669"/>
    <property type="project" value="UniProtKB-EC"/>
</dbReference>
<keyword evidence="6 18" id="KW-0347">Helicase</keyword>
<evidence type="ECO:0000313" key="19">
    <source>
        <dbReference type="Proteomes" id="UP000515908"/>
    </source>
</evidence>
<dbReference type="GO" id="GO:0006367">
    <property type="term" value="P:transcription initiation at RNA polymerase II promoter"/>
    <property type="evidence" value="ECO:0007669"/>
    <property type="project" value="InterPro"/>
</dbReference>
<dbReference type="GO" id="GO:0003677">
    <property type="term" value="F:DNA binding"/>
    <property type="evidence" value="ECO:0007669"/>
    <property type="project" value="UniProtKB-KW"/>
</dbReference>
<evidence type="ECO:0000256" key="7">
    <source>
        <dbReference type="ARBA" id="ARBA00022840"/>
    </source>
</evidence>
<dbReference type="InterPro" id="IPR014001">
    <property type="entry name" value="Helicase_ATP-bd"/>
</dbReference>
<dbReference type="GO" id="GO:0006289">
    <property type="term" value="P:nucleotide-excision repair"/>
    <property type="evidence" value="ECO:0007669"/>
    <property type="project" value="InterPro"/>
</dbReference>
<dbReference type="GO" id="GO:0005524">
    <property type="term" value="F:ATP binding"/>
    <property type="evidence" value="ECO:0007669"/>
    <property type="project" value="UniProtKB-KW"/>
</dbReference>
<dbReference type="SMART" id="SM00490">
    <property type="entry name" value="HELICc"/>
    <property type="match status" value="1"/>
</dbReference>
<keyword evidence="5" id="KW-0378">Hydrolase</keyword>
<dbReference type="PANTHER" id="PTHR11274">
    <property type="entry name" value="RAD25/XP-B DNA REPAIR HELICASE"/>
    <property type="match status" value="1"/>
</dbReference>
<dbReference type="EMBL" id="LR877150">
    <property type="protein sequence ID" value="CAD2215948.1"/>
    <property type="molecule type" value="Genomic_DNA"/>
</dbReference>
<keyword evidence="8" id="KW-0238">DNA-binding</keyword>
<evidence type="ECO:0000256" key="1">
    <source>
        <dbReference type="ARBA" id="ARBA00004123"/>
    </source>
</evidence>
<dbReference type="InterPro" id="IPR001650">
    <property type="entry name" value="Helicase_C-like"/>
</dbReference>
<dbReference type="Pfam" id="PF16203">
    <property type="entry name" value="ERCC3_RAD25_C"/>
    <property type="match status" value="1"/>
</dbReference>
<evidence type="ECO:0000256" key="15">
    <source>
        <dbReference type="SAM" id="MobiDB-lite"/>
    </source>
</evidence>
<evidence type="ECO:0000256" key="12">
    <source>
        <dbReference type="ARBA" id="ARBA00034617"/>
    </source>
</evidence>
<feature type="compositionally biased region" description="Low complexity" evidence="15">
    <location>
        <begin position="717"/>
        <end position="726"/>
    </location>
</feature>
<dbReference type="CDD" id="cd18789">
    <property type="entry name" value="SF2_C_XPB"/>
    <property type="match status" value="1"/>
</dbReference>
<dbReference type="Pfam" id="PF13625">
    <property type="entry name" value="Helicase_C_3"/>
    <property type="match status" value="1"/>
</dbReference>
<dbReference type="AlphaFoldDB" id="A0A7G2C814"/>
<evidence type="ECO:0000256" key="8">
    <source>
        <dbReference type="ARBA" id="ARBA00023125"/>
    </source>
</evidence>
<feature type="domain" description="Helicase C-terminal" evidence="17">
    <location>
        <begin position="490"/>
        <end position="638"/>
    </location>
</feature>
<keyword evidence="11" id="KW-0539">Nucleus</keyword>
<dbReference type="InterPro" id="IPR050615">
    <property type="entry name" value="ATP-dep_DNA_Helicase"/>
</dbReference>
<evidence type="ECO:0000256" key="2">
    <source>
        <dbReference type="ARBA" id="ARBA00006637"/>
    </source>
</evidence>
<dbReference type="InterPro" id="IPR027417">
    <property type="entry name" value="P-loop_NTPase"/>
</dbReference>
<dbReference type="Gene3D" id="3.40.50.300">
    <property type="entry name" value="P-loop containing nucleotide triphosphate hydrolases"/>
    <property type="match status" value="2"/>
</dbReference>
<evidence type="ECO:0000256" key="4">
    <source>
        <dbReference type="ARBA" id="ARBA00022763"/>
    </source>
</evidence>
<evidence type="ECO:0000256" key="5">
    <source>
        <dbReference type="ARBA" id="ARBA00022801"/>
    </source>
</evidence>
<evidence type="ECO:0000256" key="13">
    <source>
        <dbReference type="ARBA" id="ARBA00034808"/>
    </source>
</evidence>
<sequence>MSANDCCLFVQCHARERGYISIAAEAFRPSFDTVLPTLISVAEPMSRPALVHEYRLTPFSLGKAVSNGTTAEDVISFFERFAYNFRPENSSLYETVVDFIQSCMGRYNLVRTVIDGDRALVQCKTVEVAQFLLKNKPIRSMVVTPVEIREERSTWDDEEAVFPSFSLKSRAMAKAMSAQCVRLGLPIQQQYNYERDTSLRTVSATLKSQTKPRAYQIDALRSAATGGVLNSGCLLLPCGAGKTLLGIMLICEVKKPTLVVCAGAVSVEQWKNQILEYASLDAPMTSSGASKAPSKTGASRISCLTGRQKDEITEDTDVVLTTYSMLISAHRMHSRRLATKDDGRTEGETSGLSRKNRNIKEKLFSSFGLLILDEVHVIPADSFSESLSFIDAKGAVGLTATYVREDNRILNLFHLVGPKLFDISMETLTEQGYLARVHCVEVHVPMTKEFGLEYMDRCSKSGGSSSGRGNVPALILLAAANPNKMHCVCELVGRHLGMGSKILVFCDHILLLEEYGKILNAPVISGKTQHKDRLMYFSDFQSTNNLNVICISRVGDVSVNLPNANVVIQVSSHGGSRRQEAQRLGRILRPKERASDGHIVMAWFYSIISLDSIEMTYAAHRTSFLVDQGYSCRLMDFDPTTVKKMPEKEEREVKVAVGDAVSVKHEQLHGALHEPVLRTSASAQSIGSLPYQLSLLSRVVSSWELDYQRAQRETAPVDGFGESSSDGDGGEGDDVEVYRPYKAIKRENATRTGNNPTSYTRSIGDLLQANNDFVYHEM</sequence>
<evidence type="ECO:0000256" key="3">
    <source>
        <dbReference type="ARBA" id="ARBA00022741"/>
    </source>
</evidence>
<evidence type="ECO:0000259" key="16">
    <source>
        <dbReference type="PROSITE" id="PS51192"/>
    </source>
</evidence>
<dbReference type="InterPro" id="IPR032438">
    <property type="entry name" value="ERCC3_RAD25_C"/>
</dbReference>
<feature type="region of interest" description="Disordered" evidence="15">
    <location>
        <begin position="714"/>
        <end position="735"/>
    </location>
</feature>
<keyword evidence="9" id="KW-0234">DNA repair</keyword>
<dbReference type="InterPro" id="IPR032830">
    <property type="entry name" value="XPB/Ssl2_N"/>
</dbReference>
<comment type="catalytic activity">
    <reaction evidence="12">
        <text>Couples ATP hydrolysis with the unwinding of duplex DNA by translocating in the 3'-5' direction.</text>
        <dbReference type="EC" id="5.6.2.4"/>
    </reaction>
</comment>
<evidence type="ECO:0000256" key="11">
    <source>
        <dbReference type="ARBA" id="ARBA00023242"/>
    </source>
</evidence>
<dbReference type="Pfam" id="PF04851">
    <property type="entry name" value="ResIII"/>
    <property type="match status" value="1"/>
</dbReference>
<evidence type="ECO:0000256" key="9">
    <source>
        <dbReference type="ARBA" id="ARBA00023204"/>
    </source>
</evidence>
<dbReference type="GO" id="GO:0016787">
    <property type="term" value="F:hydrolase activity"/>
    <property type="evidence" value="ECO:0007669"/>
    <property type="project" value="UniProtKB-KW"/>
</dbReference>
<dbReference type="InterPro" id="IPR006935">
    <property type="entry name" value="Helicase/UvrB_N"/>
</dbReference>
<dbReference type="VEuPathDB" id="TriTrypDB:ADEAN_000340600"/>
<reference evidence="18 19" key="1">
    <citation type="submission" date="2020-08" db="EMBL/GenBank/DDBJ databases">
        <authorList>
            <person name="Newling K."/>
            <person name="Davey J."/>
            <person name="Forrester S."/>
        </authorList>
    </citation>
    <scope>NUCLEOTIDE SEQUENCE [LARGE SCALE GENOMIC DNA]</scope>
    <source>
        <strain evidence="19">Crithidia deanei Carvalho (ATCC PRA-265)</strain>
    </source>
</reference>